<evidence type="ECO:0000313" key="3">
    <source>
        <dbReference type="Proteomes" id="UP000077134"/>
    </source>
</evidence>
<protein>
    <recommendedName>
        <fullName evidence="1">SLH domain-containing protein</fullName>
    </recommendedName>
</protein>
<dbReference type="InterPro" id="IPR001119">
    <property type="entry name" value="SLH_dom"/>
</dbReference>
<evidence type="ECO:0000259" key="1">
    <source>
        <dbReference type="PROSITE" id="PS51272"/>
    </source>
</evidence>
<dbReference type="PROSITE" id="PS51272">
    <property type="entry name" value="SLH"/>
    <property type="match status" value="3"/>
</dbReference>
<feature type="domain" description="SLH" evidence="1">
    <location>
        <begin position="1156"/>
        <end position="1222"/>
    </location>
</feature>
<dbReference type="Proteomes" id="UP000077134">
    <property type="component" value="Unassembled WGS sequence"/>
</dbReference>
<reference evidence="2 3" key="1">
    <citation type="submission" date="2016-02" db="EMBL/GenBank/DDBJ databases">
        <title>Paenibacillus sp. LPB0068, isolated from Crassostrea gigas.</title>
        <authorList>
            <person name="Shin S.-K."/>
            <person name="Yi H."/>
        </authorList>
    </citation>
    <scope>NUCLEOTIDE SEQUENCE [LARGE SCALE GENOMIC DNA]</scope>
    <source>
        <strain evidence="2 3">LPB0068</strain>
    </source>
</reference>
<feature type="domain" description="SLH" evidence="1">
    <location>
        <begin position="1228"/>
        <end position="1300"/>
    </location>
</feature>
<sequence length="1302" mass="142542">MQRIKKPFIWMLLLTLVISIIQPGGTPSVSAADASTSYFTPDVADFKNTVALTTSGPNIISRDNVYHVTDSAMPITGTYSKVTGSTLGVNIQQLNWDPIGLKWVEDATHVAPGVVQLDVDRPDNRFKANVTLYAGVNKITFTGSQGLNDRSETFYVLFDAVPYVEKLLVLGGADKLNLNEGAQVVVPNSEITLEGKALNATKVTIAVNGGAAQSTSLLQDGTFFTPQLLLNPGLNNLKLVVQNASDTLTFNYSLYYYDEKNPIVELYVVGATNNAQSVLDENPTYTENTTSAKLYAQMLIPDNNGIAFEGSAGITLNSVLVDPALLSYHKGITIDSASTLTPVVGSEIFIPGITQNTPSYRLVTFSIDSFDFNTDIADPTIILKDQTHNLSVTYGTKTINKKISFQYMQGQTVIKDLKYLKGYDETKPDIIPAGEALNGAKLDSSEFYILVTTNSTPTDFDLIANYLPLATQSISVSSLVRAVSSTQYIYKITGFQNGNQTVRFNFEGSSSYKDVTISFASKSYIYVGNLSDGQTYTIDSAATNLIDVEGQYVDFDNLSSAYFVAEVFVNGTKVKSSADNWLTATGKFDFPLTVSATTGPLVFGENRIIFTGTGIDVNGQTREVKKELRIYIVDQNISAVTNFQPAVGNDRVTFPPRDFNSTNEQLTKIFNLTPDFIYNDNKYTTTLKTYDLVLRGSGAIKANLNMGTKNILSVDIPNSTTVNETITFSDKIYTYEFAGSQKDFIMRIHDLETDTSGTYVYTLELINETGAKTSQRLELVREESAYRLISPQPSVGTQYVVNKNFIHFDIEAEGATSVTIDKEEAVKRTDLGENRFTLDYVGLKQDKSTEIDIIIDRNGTKNTDTIEVFYTGTVAVDAQYMVPKVSTKYSVFNKAIELSFPKGTVMQSTDVRGISKYYPDTKLRFGIAEPTTGVVERRNDYGNIIGFPGTGEDSGTPSWSIPDEFLLKFVDSSGKAKNFGSVSDVYWINGGLGEKGDKSSSGYIPATNGLAPYSVDAFFGDPTIAAERKITPSQRGTLKLAYNSNVVDEAGYTITVFRYTSTRQWENIGGEVDSKKHTVTVPFDEFGYYKVMKMSRGYSDVTNHSWARNVLNALYSKGFMNNLRFEQFGADDQTSRGEFATLLVKGLSLPLNYDNNKTFTDLVPGASSTTWDYAHIETATRAGIVTGLTDGVFAPDQPITREQAAVMIARALKLKLAANDQKLADAVAKSFLDSGKIDAYALSSIQAVTKAGIMSGSVVNTAGQKKASYNFNPKSYMTRAEAAKIAVELLKKSTDIFPKNLS</sequence>
<dbReference type="EMBL" id="LSFN01000016">
    <property type="protein sequence ID" value="OAB74044.1"/>
    <property type="molecule type" value="Genomic_DNA"/>
</dbReference>
<accession>A0A167D7W2</accession>
<dbReference type="OrthoDB" id="1805600at2"/>
<dbReference type="KEGG" id="pcx:LPB68_14055"/>
<name>A0A167D7W2_9BACL</name>
<feature type="domain" description="SLH" evidence="1">
    <location>
        <begin position="1094"/>
        <end position="1155"/>
    </location>
</feature>
<organism evidence="2 3">
    <name type="scientific">Paenibacillus crassostreae</name>
    <dbReference type="NCBI Taxonomy" id="1763538"/>
    <lineage>
        <taxon>Bacteria</taxon>
        <taxon>Bacillati</taxon>
        <taxon>Bacillota</taxon>
        <taxon>Bacilli</taxon>
        <taxon>Bacillales</taxon>
        <taxon>Paenibacillaceae</taxon>
        <taxon>Paenibacillus</taxon>
    </lineage>
</organism>
<comment type="caution">
    <text evidence="2">The sequence shown here is derived from an EMBL/GenBank/DDBJ whole genome shotgun (WGS) entry which is preliminary data.</text>
</comment>
<dbReference type="RefSeq" id="WP_068658792.1">
    <property type="nucleotide sequence ID" value="NZ_CP017770.1"/>
</dbReference>
<gene>
    <name evidence="2" type="ORF">PNBC_12895</name>
</gene>
<evidence type="ECO:0000313" key="2">
    <source>
        <dbReference type="EMBL" id="OAB74044.1"/>
    </source>
</evidence>
<proteinExistence type="predicted"/>
<keyword evidence="3" id="KW-1185">Reference proteome</keyword>
<dbReference type="Pfam" id="PF00395">
    <property type="entry name" value="SLH"/>
    <property type="match status" value="3"/>
</dbReference>
<dbReference type="STRING" id="1763538.LPB68_14055"/>